<evidence type="ECO:0000256" key="3">
    <source>
        <dbReference type="ARBA" id="ARBA00004286"/>
    </source>
</evidence>
<evidence type="ECO:0000259" key="22">
    <source>
        <dbReference type="Pfam" id="PF00850"/>
    </source>
</evidence>
<dbReference type="InterPro" id="IPR023696">
    <property type="entry name" value="Ureohydrolase_dom_sf"/>
</dbReference>
<evidence type="ECO:0000256" key="20">
    <source>
        <dbReference type="PIRSR" id="PIRSR037913-3"/>
    </source>
</evidence>
<keyword evidence="11" id="KW-0378">Hydrolase</keyword>
<feature type="binding site" evidence="19">
    <location>
        <position position="300"/>
    </location>
    <ligand>
        <name>substrate</name>
    </ligand>
</feature>
<evidence type="ECO:0000256" key="1">
    <source>
        <dbReference type="ARBA" id="ARBA00001968"/>
    </source>
</evidence>
<feature type="binding site" evidence="19">
    <location>
        <position position="100"/>
    </location>
    <ligand>
        <name>substrate</name>
    </ligand>
</feature>
<comment type="similarity">
    <text evidence="5">Belongs to the histone deacetylase family. HD type 1 subfamily.</text>
</comment>
<comment type="subcellular location">
    <subcellularLocation>
        <location evidence="3">Chromosome</location>
    </subcellularLocation>
    <subcellularLocation>
        <location evidence="4">Cytoplasm</location>
    </subcellularLocation>
    <subcellularLocation>
        <location evidence="2">Nucleus</location>
    </subcellularLocation>
</comment>
<dbReference type="PANTHER" id="PTHR10625:SF14">
    <property type="entry name" value="HISTONE DEACETYLASE 8"/>
    <property type="match status" value="1"/>
</dbReference>
<evidence type="ECO:0000256" key="16">
    <source>
        <dbReference type="ARBA" id="ARBA00040347"/>
    </source>
</evidence>
<name>A0A433CZH2_9FUNG</name>
<keyword evidence="13" id="KW-0805">Transcription regulation</keyword>
<reference evidence="23 24" key="1">
    <citation type="journal article" date="2018" name="New Phytol.">
        <title>Phylogenomics of Endogonaceae and evolution of mycorrhizas within Mucoromycota.</title>
        <authorList>
            <person name="Chang Y."/>
            <person name="Desiro A."/>
            <person name="Na H."/>
            <person name="Sandor L."/>
            <person name="Lipzen A."/>
            <person name="Clum A."/>
            <person name="Barry K."/>
            <person name="Grigoriev I.V."/>
            <person name="Martin F.M."/>
            <person name="Stajich J.E."/>
            <person name="Smith M.E."/>
            <person name="Bonito G."/>
            <person name="Spatafora J.W."/>
        </authorList>
    </citation>
    <scope>NUCLEOTIDE SEQUENCE [LARGE SCALE GENOMIC DNA]</scope>
    <source>
        <strain evidence="23 24">GMNB39</strain>
    </source>
</reference>
<gene>
    <name evidence="23" type="ORF">BC936DRAFT_150108</name>
</gene>
<dbReference type="SUPFAM" id="SSF52768">
    <property type="entry name" value="Arginase/deacetylase"/>
    <property type="match status" value="1"/>
</dbReference>
<evidence type="ECO:0000256" key="2">
    <source>
        <dbReference type="ARBA" id="ARBA00004123"/>
    </source>
</evidence>
<dbReference type="InterPro" id="IPR037138">
    <property type="entry name" value="His_deacetylse_dom_sf"/>
</dbReference>
<dbReference type="PRINTS" id="PR01270">
    <property type="entry name" value="HDASUPER"/>
</dbReference>
<dbReference type="Proteomes" id="UP000268093">
    <property type="component" value="Unassembled WGS sequence"/>
</dbReference>
<evidence type="ECO:0000256" key="11">
    <source>
        <dbReference type="ARBA" id="ARBA00022801"/>
    </source>
</evidence>
<feature type="region of interest" description="Disordered" evidence="21">
    <location>
        <begin position="61"/>
        <end position="85"/>
    </location>
</feature>
<accession>A0A433CZH2</accession>
<evidence type="ECO:0000256" key="7">
    <source>
        <dbReference type="ARBA" id="ARBA00022454"/>
    </source>
</evidence>
<evidence type="ECO:0000313" key="23">
    <source>
        <dbReference type="EMBL" id="RUP43987.1"/>
    </source>
</evidence>
<comment type="cofactor">
    <cofactor evidence="1">
        <name>a divalent metal cation</name>
        <dbReference type="ChEBI" id="CHEBI:60240"/>
    </cofactor>
</comment>
<dbReference type="GO" id="GO:0031507">
    <property type="term" value="P:heterochromatin formation"/>
    <property type="evidence" value="ECO:0007669"/>
    <property type="project" value="TreeGrafter"/>
</dbReference>
<dbReference type="InterPro" id="IPR023801">
    <property type="entry name" value="His_deacetylse_dom"/>
</dbReference>
<evidence type="ECO:0000256" key="10">
    <source>
        <dbReference type="ARBA" id="ARBA00022723"/>
    </source>
</evidence>
<dbReference type="PIRSF" id="PIRSF037913">
    <property type="entry name" value="His_deacetylse_1"/>
    <property type="match status" value="1"/>
</dbReference>
<evidence type="ECO:0000256" key="9">
    <source>
        <dbReference type="ARBA" id="ARBA00022491"/>
    </source>
</evidence>
<evidence type="ECO:0000256" key="8">
    <source>
        <dbReference type="ARBA" id="ARBA00022490"/>
    </source>
</evidence>
<protein>
    <recommendedName>
        <fullName evidence="16">Histone deacetylase 8</fullName>
        <ecNumber evidence="6">3.5.1.98</ecNumber>
    </recommendedName>
    <alternativeName>
        <fullName evidence="17">Protein deacetylase HDAC8</fullName>
    </alternativeName>
    <alternativeName>
        <fullName evidence="18">Protein decrotonylase HDAC8</fullName>
    </alternativeName>
</protein>
<dbReference type="PANTHER" id="PTHR10625">
    <property type="entry name" value="HISTONE DEACETYLASE HDAC1-RELATED"/>
    <property type="match status" value="1"/>
</dbReference>
<feature type="binding site" evidence="20">
    <location>
        <position position="172"/>
    </location>
    <ligand>
        <name>a divalent metal cation</name>
        <dbReference type="ChEBI" id="CHEBI:60240"/>
    </ligand>
</feature>
<keyword evidence="8" id="KW-0963">Cytoplasm</keyword>
<evidence type="ECO:0000256" key="6">
    <source>
        <dbReference type="ARBA" id="ARBA00012111"/>
    </source>
</evidence>
<keyword evidence="14" id="KW-0804">Transcription</keyword>
<dbReference type="GO" id="GO:0005694">
    <property type="term" value="C:chromosome"/>
    <property type="evidence" value="ECO:0007669"/>
    <property type="project" value="UniProtKB-SubCell"/>
</dbReference>
<evidence type="ECO:0000256" key="14">
    <source>
        <dbReference type="ARBA" id="ARBA00023163"/>
    </source>
</evidence>
<feature type="binding site" evidence="20">
    <location>
        <position position="174"/>
    </location>
    <ligand>
        <name>a divalent metal cation</name>
        <dbReference type="ChEBI" id="CHEBI:60240"/>
    </ligand>
</feature>
<dbReference type="OrthoDB" id="73273at2759"/>
<evidence type="ECO:0000256" key="12">
    <source>
        <dbReference type="ARBA" id="ARBA00022853"/>
    </source>
</evidence>
<dbReference type="Pfam" id="PF00850">
    <property type="entry name" value="Hist_deacetyl"/>
    <property type="match status" value="1"/>
</dbReference>
<evidence type="ECO:0000313" key="24">
    <source>
        <dbReference type="Proteomes" id="UP000268093"/>
    </source>
</evidence>
<feature type="binding site" evidence="19">
    <location>
        <position position="145"/>
    </location>
    <ligand>
        <name>substrate</name>
    </ligand>
</feature>
<proteinExistence type="inferred from homology"/>
<organism evidence="23 24">
    <name type="scientific">Jimgerdemannia flammicorona</name>
    <dbReference type="NCBI Taxonomy" id="994334"/>
    <lineage>
        <taxon>Eukaryota</taxon>
        <taxon>Fungi</taxon>
        <taxon>Fungi incertae sedis</taxon>
        <taxon>Mucoromycota</taxon>
        <taxon>Mucoromycotina</taxon>
        <taxon>Endogonomycetes</taxon>
        <taxon>Endogonales</taxon>
        <taxon>Endogonaceae</taxon>
        <taxon>Jimgerdemannia</taxon>
    </lineage>
</organism>
<evidence type="ECO:0000256" key="18">
    <source>
        <dbReference type="ARBA" id="ARBA00042783"/>
    </source>
</evidence>
<comment type="caution">
    <text evidence="23">The sequence shown here is derived from an EMBL/GenBank/DDBJ whole genome shotgun (WGS) entry which is preliminary data.</text>
</comment>
<dbReference type="InterPro" id="IPR003084">
    <property type="entry name" value="HDAC_I/II"/>
</dbReference>
<keyword evidence="15" id="KW-0539">Nucleus</keyword>
<evidence type="ECO:0000256" key="5">
    <source>
        <dbReference type="ARBA" id="ARBA00006457"/>
    </source>
</evidence>
<dbReference type="GO" id="GO:0141221">
    <property type="term" value="F:histone deacetylase activity, hydrolytic mechanism"/>
    <property type="evidence" value="ECO:0007669"/>
    <property type="project" value="UniProtKB-EC"/>
</dbReference>
<dbReference type="GO" id="GO:0046872">
    <property type="term" value="F:metal ion binding"/>
    <property type="evidence" value="ECO:0007669"/>
    <property type="project" value="UniProtKB-KW"/>
</dbReference>
<keyword evidence="9" id="KW-0678">Repressor</keyword>
<feature type="domain" description="Histone deacetylase" evidence="22">
    <location>
        <begin position="14"/>
        <end position="314"/>
    </location>
</feature>
<dbReference type="InterPro" id="IPR000286">
    <property type="entry name" value="HDACs"/>
</dbReference>
<sequence length="371" mass="40998">MPVSYNSRRILQSLLVHGLAKAYKLLEKMRVVQPQPLSAEDLKRFHSADFIDFLMAAERERGDNDATDSDDSRKNFESDENDEDGQTYDQKLEEFGLEHDCPVFPGLADYVRHVAGGSVAAARELTSGRCDVAVCWDGGRSEAHGFCYVSDVALAIIELRAKFDRVMYIDLDIHHGDGVEGAFLFTDKVLTVSLHRYGQGFFPGTGAVTTIGKGKGTGYTLNVPLKSGLRGATLERVFDEVVLRASERFGPNAVVVQCGADGLTGDPVGEWNVSAQSIANCVKRIVGQGKPVLLLGGGGYNSPNVARCYVHILSQILRVPLKTDIPEHPYFELYTPDFSLFVDEGNQRDWNDKLYVDEVIGRVQGMIDWMR</sequence>
<keyword evidence="24" id="KW-1185">Reference proteome</keyword>
<dbReference type="AlphaFoldDB" id="A0A433CZH2"/>
<keyword evidence="12" id="KW-0156">Chromatin regulator</keyword>
<feature type="compositionally biased region" description="Basic and acidic residues" evidence="21">
    <location>
        <begin position="61"/>
        <end position="77"/>
    </location>
</feature>
<dbReference type="EC" id="3.5.1.98" evidence="6"/>
<dbReference type="Gene3D" id="3.40.800.20">
    <property type="entry name" value="Histone deacetylase domain"/>
    <property type="match status" value="1"/>
</dbReference>
<evidence type="ECO:0000256" key="15">
    <source>
        <dbReference type="ARBA" id="ARBA00023242"/>
    </source>
</evidence>
<dbReference type="EMBL" id="RBNI01009869">
    <property type="protein sequence ID" value="RUP43987.1"/>
    <property type="molecule type" value="Genomic_DNA"/>
</dbReference>
<keyword evidence="10 20" id="KW-0479">Metal-binding</keyword>
<keyword evidence="7" id="KW-0158">Chromosome</keyword>
<dbReference type="GO" id="GO:0005634">
    <property type="term" value="C:nucleus"/>
    <property type="evidence" value="ECO:0007669"/>
    <property type="project" value="UniProtKB-SubCell"/>
</dbReference>
<evidence type="ECO:0000256" key="13">
    <source>
        <dbReference type="ARBA" id="ARBA00023015"/>
    </source>
</evidence>
<dbReference type="GO" id="GO:0005737">
    <property type="term" value="C:cytoplasm"/>
    <property type="evidence" value="ECO:0007669"/>
    <property type="project" value="UniProtKB-SubCell"/>
</dbReference>
<evidence type="ECO:0000256" key="4">
    <source>
        <dbReference type="ARBA" id="ARBA00004496"/>
    </source>
</evidence>
<evidence type="ECO:0000256" key="17">
    <source>
        <dbReference type="ARBA" id="ARBA00041964"/>
    </source>
</evidence>
<evidence type="ECO:0000256" key="19">
    <source>
        <dbReference type="PIRSR" id="PIRSR037913-2"/>
    </source>
</evidence>
<feature type="binding site" evidence="20">
    <location>
        <position position="261"/>
    </location>
    <ligand>
        <name>a divalent metal cation</name>
        <dbReference type="ChEBI" id="CHEBI:60240"/>
    </ligand>
</feature>
<evidence type="ECO:0000256" key="21">
    <source>
        <dbReference type="SAM" id="MobiDB-lite"/>
    </source>
</evidence>